<dbReference type="Gene3D" id="1.10.1760.20">
    <property type="match status" value="1"/>
</dbReference>
<evidence type="ECO:0000256" key="9">
    <source>
        <dbReference type="SAM" id="Phobius"/>
    </source>
</evidence>
<keyword evidence="5 9" id="KW-0812">Transmembrane</keyword>
<gene>
    <name evidence="10" type="ORF">Q428_02060</name>
</gene>
<dbReference type="GO" id="GO:0032217">
    <property type="term" value="F:riboflavin transmembrane transporter activity"/>
    <property type="evidence" value="ECO:0007669"/>
    <property type="project" value="UniProtKB-UniRule"/>
</dbReference>
<sequence length="195" mass="21219">MKNKKLVKLIKVGVLASMAFILMFFELPLPIFPSFLKLDVSDVPALLGAFAMGPLAGVLIELIKNVLHFTVKPGMLGIGELANFIVGSAMVVTAGSLYRHQKSKKNALISLLAGVLVMALVASVGNYYLFLPLYEKFLGFPISAVVQMTAKVNSAVKDPYTLIAYSIMPFNLLKGTVISLIVFLMYKKVSPILHK</sequence>
<protein>
    <recommendedName>
        <fullName evidence="8">Riboflavin transporter</fullName>
    </recommendedName>
</protein>
<evidence type="ECO:0000256" key="4">
    <source>
        <dbReference type="ARBA" id="ARBA00022475"/>
    </source>
</evidence>
<evidence type="ECO:0000256" key="1">
    <source>
        <dbReference type="ARBA" id="ARBA00004651"/>
    </source>
</evidence>
<feature type="transmembrane region" description="Helical" evidence="9">
    <location>
        <begin position="12"/>
        <end position="31"/>
    </location>
</feature>
<evidence type="ECO:0000256" key="2">
    <source>
        <dbReference type="ARBA" id="ARBA00005540"/>
    </source>
</evidence>
<feature type="transmembrane region" description="Helical" evidence="9">
    <location>
        <begin position="107"/>
        <end position="130"/>
    </location>
</feature>
<dbReference type="PANTHER" id="PTHR38438">
    <property type="entry name" value="RIBOFLAVIN TRANSPORTER RIBU"/>
    <property type="match status" value="1"/>
</dbReference>
<dbReference type="GO" id="GO:0005886">
    <property type="term" value="C:plasma membrane"/>
    <property type="evidence" value="ECO:0007669"/>
    <property type="project" value="UniProtKB-SubCell"/>
</dbReference>
<dbReference type="Pfam" id="PF12822">
    <property type="entry name" value="ECF_trnsprt"/>
    <property type="match status" value="1"/>
</dbReference>
<keyword evidence="4 8" id="KW-1003">Cell membrane</keyword>
<comment type="similarity">
    <text evidence="2 8">Belongs to the prokaryotic riboflavin transporter (P-RFT) (TC 2.A.87) family.</text>
</comment>
<comment type="function">
    <text evidence="8">Probably a riboflavin-binding protein that interacts with the energy-coupling factor (ECF) ABC-transporter complex.</text>
</comment>
<evidence type="ECO:0000256" key="7">
    <source>
        <dbReference type="ARBA" id="ARBA00023136"/>
    </source>
</evidence>
<dbReference type="RefSeq" id="WP_035377705.1">
    <property type="nucleotide sequence ID" value="NZ_AZQP01000003.1"/>
</dbReference>
<evidence type="ECO:0000313" key="10">
    <source>
        <dbReference type="EMBL" id="EYE89577.1"/>
    </source>
</evidence>
<reference evidence="10 11" key="1">
    <citation type="journal article" date="2014" name="Genome Announc.">
        <title>Draft Genome Sequence of Fervidicella metallireducens Strain AeBT, an Iron-Reducing Thermoanaerobe from the Great Artesian Basin.</title>
        <authorList>
            <person name="Patel B.K."/>
        </authorList>
    </citation>
    <scope>NUCLEOTIDE SEQUENCE [LARGE SCALE GENOMIC DNA]</scope>
    <source>
        <strain evidence="10 11">AeB</strain>
    </source>
</reference>
<evidence type="ECO:0000313" key="11">
    <source>
        <dbReference type="Proteomes" id="UP000019681"/>
    </source>
</evidence>
<dbReference type="PIRSF" id="PIRSF037778">
    <property type="entry name" value="UCP037778_transp_RibU"/>
    <property type="match status" value="1"/>
</dbReference>
<dbReference type="OrthoDB" id="9809216at2"/>
<dbReference type="PANTHER" id="PTHR38438:SF1">
    <property type="entry name" value="RIBOFLAVIN TRANSPORTER RIBU"/>
    <property type="match status" value="1"/>
</dbReference>
<feature type="transmembrane region" description="Helical" evidence="9">
    <location>
        <begin position="43"/>
        <end position="63"/>
    </location>
</feature>
<evidence type="ECO:0000256" key="6">
    <source>
        <dbReference type="ARBA" id="ARBA00022989"/>
    </source>
</evidence>
<evidence type="ECO:0000256" key="5">
    <source>
        <dbReference type="ARBA" id="ARBA00022692"/>
    </source>
</evidence>
<proteinExistence type="inferred from homology"/>
<evidence type="ECO:0000256" key="8">
    <source>
        <dbReference type="PIRNR" id="PIRNR037778"/>
    </source>
</evidence>
<organism evidence="10 11">
    <name type="scientific">Fervidicella metallireducens AeB</name>
    <dbReference type="NCBI Taxonomy" id="1403537"/>
    <lineage>
        <taxon>Bacteria</taxon>
        <taxon>Bacillati</taxon>
        <taxon>Bacillota</taxon>
        <taxon>Clostridia</taxon>
        <taxon>Eubacteriales</taxon>
        <taxon>Clostridiaceae</taxon>
        <taxon>Fervidicella</taxon>
    </lineage>
</organism>
<dbReference type="AlphaFoldDB" id="A0A017RY58"/>
<keyword evidence="3 8" id="KW-0813">Transport</keyword>
<dbReference type="InterPro" id="IPR024529">
    <property type="entry name" value="ECF_trnsprt_substrate-spec"/>
</dbReference>
<accession>A0A017RY58</accession>
<keyword evidence="7 8" id="KW-0472">Membrane</keyword>
<dbReference type="EMBL" id="AZQP01000003">
    <property type="protein sequence ID" value="EYE89577.1"/>
    <property type="molecule type" value="Genomic_DNA"/>
</dbReference>
<dbReference type="InterPro" id="IPR025720">
    <property type="entry name" value="RibU"/>
</dbReference>
<dbReference type="STRING" id="1403537.Q428_02060"/>
<feature type="transmembrane region" description="Helical" evidence="9">
    <location>
        <begin position="162"/>
        <end position="186"/>
    </location>
</feature>
<dbReference type="Proteomes" id="UP000019681">
    <property type="component" value="Unassembled WGS sequence"/>
</dbReference>
<comment type="caution">
    <text evidence="10">The sequence shown here is derived from an EMBL/GenBank/DDBJ whole genome shotgun (WGS) entry which is preliminary data.</text>
</comment>
<keyword evidence="6 9" id="KW-1133">Transmembrane helix</keyword>
<evidence type="ECO:0000256" key="3">
    <source>
        <dbReference type="ARBA" id="ARBA00022448"/>
    </source>
</evidence>
<name>A0A017RY58_9CLOT</name>
<comment type="subcellular location">
    <subcellularLocation>
        <location evidence="1">Cell membrane</location>
        <topology evidence="1">Multi-pass membrane protein</topology>
    </subcellularLocation>
</comment>
<keyword evidence="11" id="KW-1185">Reference proteome</keyword>